<evidence type="ECO:0000259" key="2">
    <source>
        <dbReference type="PROSITE" id="PS50015"/>
    </source>
</evidence>
<dbReference type="InterPro" id="IPR008139">
    <property type="entry name" value="SaposinB_dom"/>
</dbReference>
<dbReference type="PROSITE" id="PS50015">
    <property type="entry name" value="SAP_B"/>
    <property type="match status" value="1"/>
</dbReference>
<organism evidence="3 4">
    <name type="scientific">Aspergillus clavatus (strain ATCC 1007 / CBS 513.65 / DSM 816 / NCTC 3887 / NRRL 1 / QM 1276 / 107)</name>
    <dbReference type="NCBI Taxonomy" id="344612"/>
    <lineage>
        <taxon>Eukaryota</taxon>
        <taxon>Fungi</taxon>
        <taxon>Dikarya</taxon>
        <taxon>Ascomycota</taxon>
        <taxon>Pezizomycotina</taxon>
        <taxon>Eurotiomycetes</taxon>
        <taxon>Eurotiomycetidae</taxon>
        <taxon>Eurotiales</taxon>
        <taxon>Aspergillaceae</taxon>
        <taxon>Aspergillus</taxon>
        <taxon>Aspergillus subgen. Fumigati</taxon>
    </lineage>
</organism>
<evidence type="ECO:0000256" key="1">
    <source>
        <dbReference type="ARBA" id="ARBA00023157"/>
    </source>
</evidence>
<dbReference type="Proteomes" id="UP000006701">
    <property type="component" value="Unassembled WGS sequence"/>
</dbReference>
<accession>A1C8N7</accession>
<dbReference type="HOGENOM" id="CLU_168400_0_0_1"/>
<protein>
    <recommendedName>
        <fullName evidence="2">Saposin B-type domain-containing protein</fullName>
    </recommendedName>
</protein>
<keyword evidence="1" id="KW-1015">Disulfide bond</keyword>
<dbReference type="EMBL" id="DS027046">
    <property type="protein sequence ID" value="EAW13674.1"/>
    <property type="molecule type" value="Genomic_DNA"/>
</dbReference>
<gene>
    <name evidence="3" type="ORF">ACLA_043940</name>
</gene>
<name>A1C8N7_ASPCL</name>
<feature type="domain" description="Saposin B-type" evidence="2">
    <location>
        <begin position="35"/>
        <end position="116"/>
    </location>
</feature>
<dbReference type="RefSeq" id="XP_001275100.1">
    <property type="nucleotide sequence ID" value="XM_001275099.1"/>
</dbReference>
<dbReference type="VEuPathDB" id="FungiDB:ACLA_043940"/>
<proteinExistence type="predicted"/>
<sequence length="116" mass="12844">MLPKPSLTRLLIAALCTLIVTYSLYIYVTSNTHADTAFCADCMHYAMSVEARIVSAGNVRGNAQFFRYALDTSCRGVLFTSKRCVGFRRGFLDDVGRYMYAVERPYEACKGIGACG</sequence>
<reference evidence="3 4" key="1">
    <citation type="journal article" date="2008" name="PLoS Genet.">
        <title>Genomic islands in the pathogenic filamentous fungus Aspergillus fumigatus.</title>
        <authorList>
            <person name="Fedorova N.D."/>
            <person name="Khaldi N."/>
            <person name="Joardar V.S."/>
            <person name="Maiti R."/>
            <person name="Amedeo P."/>
            <person name="Anderson M.J."/>
            <person name="Crabtree J."/>
            <person name="Silva J.C."/>
            <person name="Badger J.H."/>
            <person name="Albarraq A."/>
            <person name="Angiuoli S."/>
            <person name="Bussey H."/>
            <person name="Bowyer P."/>
            <person name="Cotty P.J."/>
            <person name="Dyer P.S."/>
            <person name="Egan A."/>
            <person name="Galens K."/>
            <person name="Fraser-Liggett C.M."/>
            <person name="Haas B.J."/>
            <person name="Inman J.M."/>
            <person name="Kent R."/>
            <person name="Lemieux S."/>
            <person name="Malavazi I."/>
            <person name="Orvis J."/>
            <person name="Roemer T."/>
            <person name="Ronning C.M."/>
            <person name="Sundaram J.P."/>
            <person name="Sutton G."/>
            <person name="Turner G."/>
            <person name="Venter J.C."/>
            <person name="White O.R."/>
            <person name="Whitty B.R."/>
            <person name="Youngman P."/>
            <person name="Wolfe K.H."/>
            <person name="Goldman G.H."/>
            <person name="Wortman J.R."/>
            <person name="Jiang B."/>
            <person name="Denning D.W."/>
            <person name="Nierman W.C."/>
        </authorList>
    </citation>
    <scope>NUCLEOTIDE SEQUENCE [LARGE SCALE GENOMIC DNA]</scope>
    <source>
        <strain evidence="4">ATCC 1007 / CBS 513.65 / DSM 816 / NCTC 3887 / NRRL 1</strain>
    </source>
</reference>
<keyword evidence="4" id="KW-1185">Reference proteome</keyword>
<dbReference type="OrthoDB" id="4453950at2759"/>
<dbReference type="OMA" id="CADCINY"/>
<evidence type="ECO:0000313" key="3">
    <source>
        <dbReference type="EMBL" id="EAW13674.1"/>
    </source>
</evidence>
<dbReference type="AlphaFoldDB" id="A1C8N7"/>
<evidence type="ECO:0000313" key="4">
    <source>
        <dbReference type="Proteomes" id="UP000006701"/>
    </source>
</evidence>
<dbReference type="GeneID" id="4707423"/>
<dbReference type="KEGG" id="act:ACLA_043940"/>